<evidence type="ECO:0000313" key="4">
    <source>
        <dbReference type="Proteomes" id="UP000589036"/>
    </source>
</evidence>
<dbReference type="PANTHER" id="PTHR35568:SF1">
    <property type="entry name" value="TRANSCRIPTIONAL REGULATOR DAUR"/>
    <property type="match status" value="1"/>
</dbReference>
<protein>
    <submittedName>
        <fullName evidence="3">Putative transcriptional regulator YheO</fullName>
    </submittedName>
</protein>
<sequence>MDSTHTPRARPVSGDIELTESEQAQAGAMLDVLAQVVDPLAAALGPGCEVVLHDLTRLPDSVHRIAGGVTGRGPGAPATDLLIQHVRAGAPDHLIGYSTQLPDGREGRSSTIVVRLPGGAPVAALCLNVDVTDLRRAHELIGGLLVPGTPNAVPAPPAEDGPKESFPRSVEELTSALVREAVAAQGIPVELMKKRHKLQIVAQLQEWGVFLVKDAVEIIAEAISVSRFTVYNYLNELAERGTGRRAEDDTR</sequence>
<gene>
    <name evidence="3" type="ORF">HDA32_005621</name>
</gene>
<organism evidence="3 4">
    <name type="scientific">Spinactinospora alkalitolerans</name>
    <dbReference type="NCBI Taxonomy" id="687207"/>
    <lineage>
        <taxon>Bacteria</taxon>
        <taxon>Bacillati</taxon>
        <taxon>Actinomycetota</taxon>
        <taxon>Actinomycetes</taxon>
        <taxon>Streptosporangiales</taxon>
        <taxon>Nocardiopsidaceae</taxon>
        <taxon>Spinactinospora</taxon>
    </lineage>
</organism>
<accession>A0A852U2X1</accession>
<dbReference type="RefSeq" id="WP_179645969.1">
    <property type="nucleotide sequence ID" value="NZ_BAAAYY010000006.1"/>
</dbReference>
<evidence type="ECO:0000259" key="1">
    <source>
        <dbReference type="Pfam" id="PF08348"/>
    </source>
</evidence>
<keyword evidence="4" id="KW-1185">Reference proteome</keyword>
<dbReference type="AlphaFoldDB" id="A0A852U2X1"/>
<dbReference type="Proteomes" id="UP000589036">
    <property type="component" value="Unassembled WGS sequence"/>
</dbReference>
<evidence type="ECO:0000259" key="2">
    <source>
        <dbReference type="Pfam" id="PF13309"/>
    </source>
</evidence>
<name>A0A852U2X1_9ACTN</name>
<dbReference type="Pfam" id="PF08348">
    <property type="entry name" value="PAS_6"/>
    <property type="match status" value="1"/>
</dbReference>
<dbReference type="InterPro" id="IPR039446">
    <property type="entry name" value="DauR-like"/>
</dbReference>
<dbReference type="Pfam" id="PF13309">
    <property type="entry name" value="HTH_22"/>
    <property type="match status" value="1"/>
</dbReference>
<feature type="domain" description="YheO-like" evidence="1">
    <location>
        <begin position="30"/>
        <end position="139"/>
    </location>
</feature>
<feature type="domain" description="Transcriptional regulator DauR-like HTH" evidence="2">
    <location>
        <begin position="175"/>
        <end position="235"/>
    </location>
</feature>
<dbReference type="PANTHER" id="PTHR35568">
    <property type="entry name" value="TRANSCRIPTIONAL REGULATOR DAUR"/>
    <property type="match status" value="1"/>
</dbReference>
<reference evidence="3 4" key="1">
    <citation type="submission" date="2020-07" db="EMBL/GenBank/DDBJ databases">
        <title>Sequencing the genomes of 1000 actinobacteria strains.</title>
        <authorList>
            <person name="Klenk H.-P."/>
        </authorList>
    </citation>
    <scope>NUCLEOTIDE SEQUENCE [LARGE SCALE GENOMIC DNA]</scope>
    <source>
        <strain evidence="3 4">CXB654</strain>
    </source>
</reference>
<dbReference type="InterPro" id="IPR039445">
    <property type="entry name" value="DauR-like_HTH"/>
</dbReference>
<comment type="caution">
    <text evidence="3">The sequence shown here is derived from an EMBL/GenBank/DDBJ whole genome shotgun (WGS) entry which is preliminary data.</text>
</comment>
<dbReference type="InterPro" id="IPR013559">
    <property type="entry name" value="YheO"/>
</dbReference>
<evidence type="ECO:0000313" key="3">
    <source>
        <dbReference type="EMBL" id="NYE50501.1"/>
    </source>
</evidence>
<dbReference type="EMBL" id="JACCCC010000001">
    <property type="protein sequence ID" value="NYE50501.1"/>
    <property type="molecule type" value="Genomic_DNA"/>
</dbReference>
<proteinExistence type="predicted"/>